<name>A0ABY3SEU3_9BACL</name>
<evidence type="ECO:0000313" key="1">
    <source>
        <dbReference type="EMBL" id="UJF31671.1"/>
    </source>
</evidence>
<keyword evidence="2" id="KW-1185">Reference proteome</keyword>
<dbReference type="Proteomes" id="UP001649230">
    <property type="component" value="Chromosome"/>
</dbReference>
<protein>
    <submittedName>
        <fullName evidence="1">Uncharacterized protein</fullName>
    </submittedName>
</protein>
<gene>
    <name evidence="1" type="ORF">L0M14_17995</name>
</gene>
<proteinExistence type="predicted"/>
<reference evidence="1 2" key="1">
    <citation type="journal article" date="2024" name="Int. J. Syst. Evol. Microbiol.">
        <title>Paenibacillus hexagrammi sp. nov., a novel bacterium isolated from the gut content of Hexagrammos agrammus.</title>
        <authorList>
            <person name="Jung H.K."/>
            <person name="Kim D.G."/>
            <person name="Zin H."/>
            <person name="Park J."/>
            <person name="Jung H."/>
            <person name="Kim Y.O."/>
            <person name="Kong H.J."/>
            <person name="Kim J.W."/>
            <person name="Kim Y.S."/>
        </authorList>
    </citation>
    <scope>NUCLEOTIDE SEQUENCE [LARGE SCALE GENOMIC DNA]</scope>
    <source>
        <strain evidence="1 2">YPD9-1</strain>
    </source>
</reference>
<sequence>MLPNMIYSSEKMMQWQQQELEKQSRGQWMWSAAKQPVNQFRMLMISLFFFV</sequence>
<dbReference type="RefSeq" id="WP_235118016.1">
    <property type="nucleotide sequence ID" value="NZ_CP090978.1"/>
</dbReference>
<dbReference type="EMBL" id="CP090978">
    <property type="protein sequence ID" value="UJF31671.1"/>
    <property type="molecule type" value="Genomic_DNA"/>
</dbReference>
<accession>A0ABY3SEU3</accession>
<evidence type="ECO:0000313" key="2">
    <source>
        <dbReference type="Proteomes" id="UP001649230"/>
    </source>
</evidence>
<organism evidence="1 2">
    <name type="scientific">Paenibacillus hexagrammi</name>
    <dbReference type="NCBI Taxonomy" id="2908839"/>
    <lineage>
        <taxon>Bacteria</taxon>
        <taxon>Bacillati</taxon>
        <taxon>Bacillota</taxon>
        <taxon>Bacilli</taxon>
        <taxon>Bacillales</taxon>
        <taxon>Paenibacillaceae</taxon>
        <taxon>Paenibacillus</taxon>
    </lineage>
</organism>